<evidence type="ECO:0000256" key="1">
    <source>
        <dbReference type="SAM" id="MobiDB-lite"/>
    </source>
</evidence>
<dbReference type="Proteomes" id="UP000813444">
    <property type="component" value="Unassembled WGS sequence"/>
</dbReference>
<sequence length="808" mass="90915">MSDLTDSSCPEDGNSTDCLLRLVLRRLEANSEENGNFNWDPITFAFTVPISIFAATFALITIYQAILAAGPGRRKSNRRAIGSWADETRREWNWHDLNRLTIATTPVLRSEQLLDVLKIRAANYAADESLESNVPVGAVVKMGGSKPEPPAATWLAFLEHIGLQDLSLGEGGIDTATTMADYLPADLVAVPAYAEVGLIVVMAATSGAYSFRSMGESQYPVIIGNDFQFDFRQHPTLGTIGAFSRYGKRRTARVARSSLRQQLASAIQHARGNISTVQIIQGRPGVGVGAIDAKFDFQLSTNSVSPILRDDIFLRHNCVPQETPCLKQSCPPRDDKYGLFWLLVADTPRYLPAIFPVRLSRITSKALTMLALNSKVWSDPRAVNPESSETLDLFFPGHQKQWPPDARAGWYWLKHPLQFPQLITADYVSWMMRMIDMDATDEQIRVSARDADSDTVEAKQFVDIQNFLAERLSHEYVSIGFSTVIQQSRAFLYEFDEFQAWFHSAEPLQQQYFRGLVLLQIRQLDKWLGAPFKSTLQWYCRASTLYYSTLALLDAETAVSENAFNSPSEERPWLTLGLSRHQETLRALYAFLGQFPWIYDQKTDTCRTSSDYEKLMPLAVRVRYRKQIACLLGTQDPVAQTPRAICEIFLRLKYIIDIPSELYKSNDGEGDDGADQPTNEPVLDSDFNRQTEAFRLSLKHAVEEERKSKGDEGTVERSQKHSQYNPAEILHQEEHDAEGPPTEPKRERESSDSDSVRGRPARDSRSCEEVVDDALIWRAILNAMLYSTAPDSSDIIASGIWGHTIPVI</sequence>
<keyword evidence="2" id="KW-1133">Transmembrane helix</keyword>
<comment type="caution">
    <text evidence="3">The sequence shown here is derived from an EMBL/GenBank/DDBJ whole genome shotgun (WGS) entry which is preliminary data.</text>
</comment>
<protein>
    <submittedName>
        <fullName evidence="3">Uncharacterized protein</fullName>
    </submittedName>
</protein>
<reference evidence="3" key="1">
    <citation type="journal article" date="2021" name="Nat. Commun.">
        <title>Genetic determinants of endophytism in the Arabidopsis root mycobiome.</title>
        <authorList>
            <person name="Mesny F."/>
            <person name="Miyauchi S."/>
            <person name="Thiergart T."/>
            <person name="Pickel B."/>
            <person name="Atanasova L."/>
            <person name="Karlsson M."/>
            <person name="Huettel B."/>
            <person name="Barry K.W."/>
            <person name="Haridas S."/>
            <person name="Chen C."/>
            <person name="Bauer D."/>
            <person name="Andreopoulos W."/>
            <person name="Pangilinan J."/>
            <person name="LaButti K."/>
            <person name="Riley R."/>
            <person name="Lipzen A."/>
            <person name="Clum A."/>
            <person name="Drula E."/>
            <person name="Henrissat B."/>
            <person name="Kohler A."/>
            <person name="Grigoriev I.V."/>
            <person name="Martin F.M."/>
            <person name="Hacquard S."/>
        </authorList>
    </citation>
    <scope>NUCLEOTIDE SEQUENCE</scope>
    <source>
        <strain evidence="3">MPI-CAGE-CH-0235</strain>
    </source>
</reference>
<name>A0A8K0SQ37_9HYPO</name>
<feature type="transmembrane region" description="Helical" evidence="2">
    <location>
        <begin position="42"/>
        <end position="69"/>
    </location>
</feature>
<evidence type="ECO:0000313" key="4">
    <source>
        <dbReference type="Proteomes" id="UP000813444"/>
    </source>
</evidence>
<proteinExistence type="predicted"/>
<feature type="compositionally biased region" description="Basic and acidic residues" evidence="1">
    <location>
        <begin position="700"/>
        <end position="719"/>
    </location>
</feature>
<gene>
    <name evidence="3" type="ORF">B0I35DRAFT_439810</name>
</gene>
<dbReference type="AlphaFoldDB" id="A0A8K0SQ37"/>
<dbReference type="EMBL" id="JAGPNK010000012">
    <property type="protein sequence ID" value="KAH7310859.1"/>
    <property type="molecule type" value="Genomic_DNA"/>
</dbReference>
<evidence type="ECO:0000256" key="2">
    <source>
        <dbReference type="SAM" id="Phobius"/>
    </source>
</evidence>
<evidence type="ECO:0000313" key="3">
    <source>
        <dbReference type="EMBL" id="KAH7310859.1"/>
    </source>
</evidence>
<feature type="region of interest" description="Disordered" evidence="1">
    <location>
        <begin position="666"/>
        <end position="687"/>
    </location>
</feature>
<keyword evidence="2" id="KW-0812">Transmembrane</keyword>
<keyword evidence="4" id="KW-1185">Reference proteome</keyword>
<dbReference type="OrthoDB" id="5099547at2759"/>
<accession>A0A8K0SQ37</accession>
<keyword evidence="2" id="KW-0472">Membrane</keyword>
<feature type="region of interest" description="Disordered" evidence="1">
    <location>
        <begin position="700"/>
        <end position="768"/>
    </location>
</feature>
<organism evidence="3 4">
    <name type="scientific">Stachybotrys elegans</name>
    <dbReference type="NCBI Taxonomy" id="80388"/>
    <lineage>
        <taxon>Eukaryota</taxon>
        <taxon>Fungi</taxon>
        <taxon>Dikarya</taxon>
        <taxon>Ascomycota</taxon>
        <taxon>Pezizomycotina</taxon>
        <taxon>Sordariomycetes</taxon>
        <taxon>Hypocreomycetidae</taxon>
        <taxon>Hypocreales</taxon>
        <taxon>Stachybotryaceae</taxon>
        <taxon>Stachybotrys</taxon>
    </lineage>
</organism>
<feature type="compositionally biased region" description="Basic and acidic residues" evidence="1">
    <location>
        <begin position="730"/>
        <end position="768"/>
    </location>
</feature>